<gene>
    <name evidence="1" type="ORF">YALI1_B00336g</name>
</gene>
<evidence type="ECO:0000313" key="1">
    <source>
        <dbReference type="EMBL" id="AOW00991.1"/>
    </source>
</evidence>
<organism evidence="1 2">
    <name type="scientific">Yarrowia lipolytica</name>
    <name type="common">Candida lipolytica</name>
    <dbReference type="NCBI Taxonomy" id="4952"/>
    <lineage>
        <taxon>Eukaryota</taxon>
        <taxon>Fungi</taxon>
        <taxon>Dikarya</taxon>
        <taxon>Ascomycota</taxon>
        <taxon>Saccharomycotina</taxon>
        <taxon>Dipodascomycetes</taxon>
        <taxon>Dipodascales</taxon>
        <taxon>Dipodascales incertae sedis</taxon>
        <taxon>Yarrowia</taxon>
    </lineage>
</organism>
<accession>A0A1D8N5T1</accession>
<dbReference type="EMBL" id="CP017554">
    <property type="protein sequence ID" value="AOW00991.1"/>
    <property type="molecule type" value="Genomic_DNA"/>
</dbReference>
<dbReference type="VEuPathDB" id="FungiDB:YALI1_B00336g"/>
<dbReference type="Proteomes" id="UP000182444">
    <property type="component" value="Chromosome 1B"/>
</dbReference>
<evidence type="ECO:0000313" key="2">
    <source>
        <dbReference type="Proteomes" id="UP000182444"/>
    </source>
</evidence>
<protein>
    <submittedName>
        <fullName evidence="1">Uncharacterized protein</fullName>
    </submittedName>
</protein>
<sequence length="173" mass="19066">MDRQSLIDSYLTHCCNQSSSRLPDGRGQTLEHKGVVLFHIGNLIRDLLAPRPLASHSLPTRAPERHKQGLERFAVGPGLACTDRQGSCLGYPKPLPPETVAKKGMFVFPLTGLVNRTEQLLIPLYCSYHCVIRNWYSQLPSPTTRSTAQMHVVKPISEPSNITVGSGVKAILL</sequence>
<dbReference type="AlphaFoldDB" id="A0A1D8N5T1"/>
<dbReference type="GeneID" id="94582556"/>
<reference evidence="1 2" key="1">
    <citation type="journal article" date="2016" name="PLoS ONE">
        <title>Sequence Assembly of Yarrowia lipolytica Strain W29/CLIB89 Shows Transposable Element Diversity.</title>
        <authorList>
            <person name="Magnan C."/>
            <person name="Yu J."/>
            <person name="Chang I."/>
            <person name="Jahn E."/>
            <person name="Kanomata Y."/>
            <person name="Wu J."/>
            <person name="Zeller M."/>
            <person name="Oakes M."/>
            <person name="Baldi P."/>
            <person name="Sandmeyer S."/>
        </authorList>
    </citation>
    <scope>NUCLEOTIDE SEQUENCE [LARGE SCALE GENOMIC DNA]</scope>
    <source>
        <strain evidence="2">CLIB89(W29)</strain>
    </source>
</reference>
<name>A0A1D8N5T1_YARLL</name>
<dbReference type="RefSeq" id="XP_068137994.1">
    <property type="nucleotide sequence ID" value="XM_068281893.1"/>
</dbReference>
<proteinExistence type="predicted"/>